<evidence type="ECO:0000313" key="3">
    <source>
        <dbReference type="Proteomes" id="UP001296104"/>
    </source>
</evidence>
<protein>
    <submittedName>
        <fullName evidence="2">Uncharacterized protein</fullName>
    </submittedName>
</protein>
<organism evidence="2 3">
    <name type="scientific">Lecanosticta acicola</name>
    <dbReference type="NCBI Taxonomy" id="111012"/>
    <lineage>
        <taxon>Eukaryota</taxon>
        <taxon>Fungi</taxon>
        <taxon>Dikarya</taxon>
        <taxon>Ascomycota</taxon>
        <taxon>Pezizomycotina</taxon>
        <taxon>Dothideomycetes</taxon>
        <taxon>Dothideomycetidae</taxon>
        <taxon>Mycosphaerellales</taxon>
        <taxon>Mycosphaerellaceae</taxon>
        <taxon>Lecanosticta</taxon>
    </lineage>
</organism>
<evidence type="ECO:0000256" key="1">
    <source>
        <dbReference type="SAM" id="MobiDB-lite"/>
    </source>
</evidence>
<keyword evidence="3" id="KW-1185">Reference proteome</keyword>
<dbReference type="EMBL" id="CAVMBE010000033">
    <property type="protein sequence ID" value="CAK4029847.1"/>
    <property type="molecule type" value="Genomic_DNA"/>
</dbReference>
<evidence type="ECO:0000313" key="2">
    <source>
        <dbReference type="EMBL" id="CAK4029847.1"/>
    </source>
</evidence>
<dbReference type="AlphaFoldDB" id="A0AAI8Z0E7"/>
<accession>A0AAI8Z0E7</accession>
<proteinExistence type="predicted"/>
<reference evidence="2" key="1">
    <citation type="submission" date="2023-11" db="EMBL/GenBank/DDBJ databases">
        <authorList>
            <person name="Alioto T."/>
            <person name="Alioto T."/>
            <person name="Gomez Garrido J."/>
        </authorList>
    </citation>
    <scope>NUCLEOTIDE SEQUENCE</scope>
</reference>
<dbReference type="Proteomes" id="UP001296104">
    <property type="component" value="Unassembled WGS sequence"/>
</dbReference>
<name>A0AAI8Z0E7_9PEZI</name>
<sequence>MSLSTLVTVEVPIPFELMVAVRENKLHDLCDLSELRDLISNVTESVIRAIKASPYEVKPAHSPNTPLSPGFPATRSPIADSGRGELKMEQEDADQVPSREKTLASVSRREQSAALLKANRALESSLQRKMEAQIIQAITESKTESLQPTHENDHNSTFFEMAEHQIFSLVQKLPVVDDGGKSQKSGIFEIEYAVYRRDCLLDATHDDDDDDPQLGFQLQDIPWRRCGGGGGDDTFHDLDEANAAAVKELRRTRPDNPIILLASASSSSRGFTVRQETSPDGPKYFCLEAQGVGVVEVAVLENFRGVERDFELLHTQDDWTSIPAFFVRRQRCTPPDFQDYDHDSSGRGDLDLDLACCLDLDVANEVAIRLWVELTSEFLSEGEKRARREGLLRRARDEGGWFRARTTGKVWEERWEVWVAVGRVVGPSASLRNSGLRETRDVRG</sequence>
<feature type="region of interest" description="Disordered" evidence="1">
    <location>
        <begin position="57"/>
        <end position="104"/>
    </location>
</feature>
<gene>
    <name evidence="2" type="ORF">LECACI_7A005321</name>
</gene>
<comment type="caution">
    <text evidence="2">The sequence shown here is derived from an EMBL/GenBank/DDBJ whole genome shotgun (WGS) entry which is preliminary data.</text>
</comment>